<organism evidence="6 7">
    <name type="scientific">Acorus calamus</name>
    <name type="common">Sweet flag</name>
    <dbReference type="NCBI Taxonomy" id="4465"/>
    <lineage>
        <taxon>Eukaryota</taxon>
        <taxon>Viridiplantae</taxon>
        <taxon>Streptophyta</taxon>
        <taxon>Embryophyta</taxon>
        <taxon>Tracheophyta</taxon>
        <taxon>Spermatophyta</taxon>
        <taxon>Magnoliopsida</taxon>
        <taxon>Liliopsida</taxon>
        <taxon>Acoraceae</taxon>
        <taxon>Acorus</taxon>
    </lineage>
</organism>
<keyword evidence="7" id="KW-1185">Reference proteome</keyword>
<evidence type="ECO:0000259" key="5">
    <source>
        <dbReference type="PROSITE" id="PS51634"/>
    </source>
</evidence>
<evidence type="ECO:0000256" key="1">
    <source>
        <dbReference type="ARBA" id="ARBA00004123"/>
    </source>
</evidence>
<sequence>MQGCCQFDEIRAVYKKESQDGSDGDALRSEKNDATVSSDDKQSVPFNPCYYSSTYMLSRSAPDYASPTTLMSCRTVLQEKNDFGIQSAQKSSYLEDAHKLHSQRDSGSIGGDAEVMQDASSTPAIGTGEELDQNNHKKKRHKSGAGENEGCQLCKCKKSKCLKLYCACFTASTYCHESCSCQDCCNKPINEEKVLETRREIEARNPIAFTPKVIKSADTNSDIGEGANRATMARHRSGCNCRKSSCQNKYCECFGGGVGCSPCCRCIGCKNEYGIKEDNEVECEVEKSDACEKNGKVESPANICIQNDEQIWRETITANIFRSSGELPSFTAGTPPQCEMQIRTDPEEEIPEMSRRINASSISSVKSSSPNNKRISLSHTDVRLSPTRRSRRRFQRPSIPPFPPLNDDPINQSQPKHE</sequence>
<gene>
    <name evidence="6" type="primary">TCX2</name>
    <name evidence="6" type="ORF">QJS10_CPA06g01631</name>
</gene>
<evidence type="ECO:0000313" key="7">
    <source>
        <dbReference type="Proteomes" id="UP001180020"/>
    </source>
</evidence>
<feature type="compositionally biased region" description="Low complexity" evidence="4">
    <location>
        <begin position="360"/>
        <end position="369"/>
    </location>
</feature>
<feature type="region of interest" description="Disordered" evidence="4">
    <location>
        <begin position="16"/>
        <end position="45"/>
    </location>
</feature>
<feature type="compositionally biased region" description="Basic residues" evidence="4">
    <location>
        <begin position="386"/>
        <end position="395"/>
    </location>
</feature>
<reference evidence="6" key="1">
    <citation type="journal article" date="2023" name="Nat. Commun.">
        <title>Diploid and tetraploid genomes of Acorus and the evolution of monocots.</title>
        <authorList>
            <person name="Ma L."/>
            <person name="Liu K.W."/>
            <person name="Li Z."/>
            <person name="Hsiao Y.Y."/>
            <person name="Qi Y."/>
            <person name="Fu T."/>
            <person name="Tang G.D."/>
            <person name="Zhang D."/>
            <person name="Sun W.H."/>
            <person name="Liu D.K."/>
            <person name="Li Y."/>
            <person name="Chen G.Z."/>
            <person name="Liu X.D."/>
            <person name="Liao X.Y."/>
            <person name="Jiang Y.T."/>
            <person name="Yu X."/>
            <person name="Hao Y."/>
            <person name="Huang J."/>
            <person name="Zhao X.W."/>
            <person name="Ke S."/>
            <person name="Chen Y.Y."/>
            <person name="Wu W.L."/>
            <person name="Hsu J.L."/>
            <person name="Lin Y.F."/>
            <person name="Huang M.D."/>
            <person name="Li C.Y."/>
            <person name="Huang L."/>
            <person name="Wang Z.W."/>
            <person name="Zhao X."/>
            <person name="Zhong W.Y."/>
            <person name="Peng D.H."/>
            <person name="Ahmad S."/>
            <person name="Lan S."/>
            <person name="Zhang J.S."/>
            <person name="Tsai W.C."/>
            <person name="Van de Peer Y."/>
            <person name="Liu Z.J."/>
        </authorList>
    </citation>
    <scope>NUCLEOTIDE SEQUENCE</scope>
    <source>
        <strain evidence="6">CP</strain>
    </source>
</reference>
<feature type="region of interest" description="Disordered" evidence="4">
    <location>
        <begin position="360"/>
        <end position="418"/>
    </location>
</feature>
<dbReference type="AlphaFoldDB" id="A0AAV9EQK5"/>
<dbReference type="PROSITE" id="PS51634">
    <property type="entry name" value="CRC"/>
    <property type="match status" value="1"/>
</dbReference>
<dbReference type="InterPro" id="IPR005172">
    <property type="entry name" value="CRC"/>
</dbReference>
<dbReference type="PANTHER" id="PTHR46159:SF12">
    <property type="entry name" value="PROTEIN TESMIN_TSO1-LIKE CXC 3-RELATED"/>
    <property type="match status" value="1"/>
</dbReference>
<comment type="similarity">
    <text evidence="2">Belongs to the lin-54 family.</text>
</comment>
<feature type="compositionally biased region" description="Polar residues" evidence="4">
    <location>
        <begin position="409"/>
        <end position="418"/>
    </location>
</feature>
<comment type="caution">
    <text evidence="6">The sequence shown here is derived from an EMBL/GenBank/DDBJ whole genome shotgun (WGS) entry which is preliminary data.</text>
</comment>
<dbReference type="Pfam" id="PF03638">
    <property type="entry name" value="TCR"/>
    <property type="match status" value="2"/>
</dbReference>
<dbReference type="Proteomes" id="UP001180020">
    <property type="component" value="Unassembled WGS sequence"/>
</dbReference>
<comment type="subcellular location">
    <subcellularLocation>
        <location evidence="1">Nucleus</location>
    </subcellularLocation>
</comment>
<evidence type="ECO:0000313" key="6">
    <source>
        <dbReference type="EMBL" id="KAK1314422.1"/>
    </source>
</evidence>
<feature type="region of interest" description="Disordered" evidence="4">
    <location>
        <begin position="123"/>
        <end position="147"/>
    </location>
</feature>
<proteinExistence type="inferred from homology"/>
<protein>
    <submittedName>
        <fullName evidence="6">Protein tesmin/TSO1-like CXC 2</fullName>
    </submittedName>
</protein>
<keyword evidence="3" id="KW-0539">Nucleus</keyword>
<name>A0AAV9EQK5_ACOCL</name>
<evidence type="ECO:0000256" key="3">
    <source>
        <dbReference type="ARBA" id="ARBA00023242"/>
    </source>
</evidence>
<dbReference type="GO" id="GO:0003700">
    <property type="term" value="F:DNA-binding transcription factor activity"/>
    <property type="evidence" value="ECO:0007669"/>
    <property type="project" value="InterPro"/>
</dbReference>
<feature type="compositionally biased region" description="Basic and acidic residues" evidence="4">
    <location>
        <begin position="16"/>
        <end position="42"/>
    </location>
</feature>
<feature type="domain" description="CRC" evidence="5">
    <location>
        <begin position="150"/>
        <end position="274"/>
    </location>
</feature>
<dbReference type="SMART" id="SM01114">
    <property type="entry name" value="CXC"/>
    <property type="match status" value="2"/>
</dbReference>
<evidence type="ECO:0000256" key="4">
    <source>
        <dbReference type="SAM" id="MobiDB-lite"/>
    </source>
</evidence>
<dbReference type="InterPro" id="IPR033467">
    <property type="entry name" value="Tesmin/TSO1-like_CXC"/>
</dbReference>
<dbReference type="InterPro" id="IPR044522">
    <property type="entry name" value="TSO1-like"/>
</dbReference>
<feature type="compositionally biased region" description="Polar residues" evidence="4">
    <location>
        <begin position="370"/>
        <end position="379"/>
    </location>
</feature>
<evidence type="ECO:0000256" key="2">
    <source>
        <dbReference type="ARBA" id="ARBA00007267"/>
    </source>
</evidence>
<accession>A0AAV9EQK5</accession>
<dbReference type="GO" id="GO:0005634">
    <property type="term" value="C:nucleus"/>
    <property type="evidence" value="ECO:0007669"/>
    <property type="project" value="UniProtKB-SubCell"/>
</dbReference>
<dbReference type="PANTHER" id="PTHR46159">
    <property type="entry name" value="PROTEIN TESMIN/TSO1-LIKE CXC 2"/>
    <property type="match status" value="1"/>
</dbReference>
<dbReference type="EMBL" id="JAUJYO010000006">
    <property type="protein sequence ID" value="KAK1314422.1"/>
    <property type="molecule type" value="Genomic_DNA"/>
</dbReference>
<reference evidence="6" key="2">
    <citation type="submission" date="2023-06" db="EMBL/GenBank/DDBJ databases">
        <authorList>
            <person name="Ma L."/>
            <person name="Liu K.-W."/>
            <person name="Li Z."/>
            <person name="Hsiao Y.-Y."/>
            <person name="Qi Y."/>
            <person name="Fu T."/>
            <person name="Tang G."/>
            <person name="Zhang D."/>
            <person name="Sun W.-H."/>
            <person name="Liu D.-K."/>
            <person name="Li Y."/>
            <person name="Chen G.-Z."/>
            <person name="Liu X.-D."/>
            <person name="Liao X.-Y."/>
            <person name="Jiang Y.-T."/>
            <person name="Yu X."/>
            <person name="Hao Y."/>
            <person name="Huang J."/>
            <person name="Zhao X.-W."/>
            <person name="Ke S."/>
            <person name="Chen Y.-Y."/>
            <person name="Wu W.-L."/>
            <person name="Hsu J.-L."/>
            <person name="Lin Y.-F."/>
            <person name="Huang M.-D."/>
            <person name="Li C.-Y."/>
            <person name="Huang L."/>
            <person name="Wang Z.-W."/>
            <person name="Zhao X."/>
            <person name="Zhong W.-Y."/>
            <person name="Peng D.-H."/>
            <person name="Ahmad S."/>
            <person name="Lan S."/>
            <person name="Zhang J.-S."/>
            <person name="Tsai W.-C."/>
            <person name="Van De Peer Y."/>
            <person name="Liu Z.-J."/>
        </authorList>
    </citation>
    <scope>NUCLEOTIDE SEQUENCE</scope>
    <source>
        <strain evidence="6">CP</strain>
        <tissue evidence="6">Leaves</tissue>
    </source>
</reference>